<keyword evidence="1" id="KW-1133">Transmembrane helix</keyword>
<reference evidence="2 3" key="1">
    <citation type="submission" date="2019-05" db="EMBL/GenBank/DDBJ databases">
        <title>Arcobacter cibarius and Arcobacter thereius providing challenges in identification an antibiotic susceptibility and Quinolone resistance.</title>
        <authorList>
            <person name="Busch A."/>
            <person name="Hanel I."/>
            <person name="Hotzel H."/>
            <person name="Tomaso H."/>
        </authorList>
    </citation>
    <scope>NUCLEOTIDE SEQUENCE [LARGE SCALE GENOMIC DNA]</scope>
    <source>
        <strain evidence="2 3">16CS0831-2</strain>
    </source>
</reference>
<feature type="transmembrane region" description="Helical" evidence="1">
    <location>
        <begin position="15"/>
        <end position="36"/>
    </location>
</feature>
<name>A0ABY2V719_9BACT</name>
<dbReference type="RefSeq" id="WP_138108313.1">
    <property type="nucleotide sequence ID" value="NZ_VBUC01000003.1"/>
</dbReference>
<dbReference type="Proteomes" id="UP000305417">
    <property type="component" value="Unassembled WGS sequence"/>
</dbReference>
<keyword evidence="1" id="KW-0472">Membrane</keyword>
<gene>
    <name evidence="2" type="ORF">FE247_02220</name>
</gene>
<keyword evidence="1" id="KW-0812">Transmembrane</keyword>
<keyword evidence="3" id="KW-1185">Reference proteome</keyword>
<dbReference type="EMBL" id="VBUC01000003">
    <property type="protein sequence ID" value="TLT01318.1"/>
    <property type="molecule type" value="Genomic_DNA"/>
</dbReference>
<accession>A0ABY2V719</accession>
<proteinExistence type="predicted"/>
<evidence type="ECO:0000313" key="3">
    <source>
        <dbReference type="Proteomes" id="UP000305417"/>
    </source>
</evidence>
<organism evidence="2 3">
    <name type="scientific">Aliarcobacter cibarius</name>
    <dbReference type="NCBI Taxonomy" id="255507"/>
    <lineage>
        <taxon>Bacteria</taxon>
        <taxon>Pseudomonadati</taxon>
        <taxon>Campylobacterota</taxon>
        <taxon>Epsilonproteobacteria</taxon>
        <taxon>Campylobacterales</taxon>
        <taxon>Arcobacteraceae</taxon>
        <taxon>Aliarcobacter</taxon>
    </lineage>
</organism>
<comment type="caution">
    <text evidence="2">The sequence shown here is derived from an EMBL/GenBank/DDBJ whole genome shotgun (WGS) entry which is preliminary data.</text>
</comment>
<sequence>MELYLGYPVFLWEGLINFSSVIFAGLIIAFITTFYLKKKDESTRVAGVILEKRVNAQHEILKFMEDSSQKFEMPQSYAVELKELMEDYNFVLPYNPQIQYADIFSSVEKYRTFFKEFEELFSKHKLWLDFKVRHKILLMQAYFSAINSSLIAFNRIPLPVGIVLNSKEMKNLSEKLLLILGVALDEEFNELLMELEVLMVNSIYKLDLSRPKNSFLYKYKENREFKKAEEFLVKKSLMGKYLPSIAILVINLVAIIKGVELTEEQSKEYLNRYLK</sequence>
<evidence type="ECO:0000256" key="1">
    <source>
        <dbReference type="SAM" id="Phobius"/>
    </source>
</evidence>
<protein>
    <submittedName>
        <fullName evidence="2">Uncharacterized protein</fullName>
    </submittedName>
</protein>
<evidence type="ECO:0000313" key="2">
    <source>
        <dbReference type="EMBL" id="TLT01318.1"/>
    </source>
</evidence>